<dbReference type="EMBL" id="JAWCUI010000011">
    <property type="protein sequence ID" value="KAL1899871.1"/>
    <property type="molecule type" value="Genomic_DNA"/>
</dbReference>
<organism evidence="2 3">
    <name type="scientific">Sporothrix stenoceras</name>
    <dbReference type="NCBI Taxonomy" id="5173"/>
    <lineage>
        <taxon>Eukaryota</taxon>
        <taxon>Fungi</taxon>
        <taxon>Dikarya</taxon>
        <taxon>Ascomycota</taxon>
        <taxon>Pezizomycotina</taxon>
        <taxon>Sordariomycetes</taxon>
        <taxon>Sordariomycetidae</taxon>
        <taxon>Ophiostomatales</taxon>
        <taxon>Ophiostomataceae</taxon>
        <taxon>Sporothrix</taxon>
    </lineage>
</organism>
<sequence length="99" mass="10698">MPSQVFTPVSVSPRRKDLSVVTSTEILASFASTTTSPASTTTYTGTNGTVITTDLPQYAIREHDYTVPAAPPSSPVSFRNDHHWLPPSMVKNASSPLRH</sequence>
<proteinExistence type="predicted"/>
<name>A0ABR3ZGU3_9PEZI</name>
<evidence type="ECO:0000313" key="2">
    <source>
        <dbReference type="EMBL" id="KAL1899871.1"/>
    </source>
</evidence>
<gene>
    <name evidence="2" type="ORF">Sste5346_002737</name>
</gene>
<feature type="region of interest" description="Disordered" evidence="1">
    <location>
        <begin position="78"/>
        <end position="99"/>
    </location>
</feature>
<keyword evidence="3" id="KW-1185">Reference proteome</keyword>
<reference evidence="2 3" key="1">
    <citation type="journal article" date="2024" name="IMA Fungus">
        <title>IMA Genome - F19 : A genome assembly and annotation guide to empower mycologists, including annotated draft genome sequences of Ceratocystis pirilliformis, Diaporthe australafricana, Fusarium ophioides, Paecilomyces lecythidis, and Sporothrix stenoceras.</title>
        <authorList>
            <person name="Aylward J."/>
            <person name="Wilson A.M."/>
            <person name="Visagie C.M."/>
            <person name="Spraker J."/>
            <person name="Barnes I."/>
            <person name="Buitendag C."/>
            <person name="Ceriani C."/>
            <person name="Del Mar Angel L."/>
            <person name="du Plessis D."/>
            <person name="Fuchs T."/>
            <person name="Gasser K."/>
            <person name="Kramer D."/>
            <person name="Li W."/>
            <person name="Munsamy K."/>
            <person name="Piso A."/>
            <person name="Price J.L."/>
            <person name="Sonnekus B."/>
            <person name="Thomas C."/>
            <person name="van der Nest A."/>
            <person name="van Dijk A."/>
            <person name="van Heerden A."/>
            <person name="van Vuuren N."/>
            <person name="Yilmaz N."/>
            <person name="Duong T.A."/>
            <person name="van der Merwe N.A."/>
            <person name="Wingfield M.J."/>
            <person name="Wingfield B.D."/>
        </authorList>
    </citation>
    <scope>NUCLEOTIDE SEQUENCE [LARGE SCALE GENOMIC DNA]</scope>
    <source>
        <strain evidence="2 3">CMW 5346</strain>
    </source>
</reference>
<protein>
    <submittedName>
        <fullName evidence="2">Uncharacterized protein</fullName>
    </submittedName>
</protein>
<dbReference type="Proteomes" id="UP001583186">
    <property type="component" value="Unassembled WGS sequence"/>
</dbReference>
<accession>A0ABR3ZGU3</accession>
<comment type="caution">
    <text evidence="2">The sequence shown here is derived from an EMBL/GenBank/DDBJ whole genome shotgun (WGS) entry which is preliminary data.</text>
</comment>
<evidence type="ECO:0000256" key="1">
    <source>
        <dbReference type="SAM" id="MobiDB-lite"/>
    </source>
</evidence>
<evidence type="ECO:0000313" key="3">
    <source>
        <dbReference type="Proteomes" id="UP001583186"/>
    </source>
</evidence>